<evidence type="ECO:0000313" key="4">
    <source>
        <dbReference type="Proteomes" id="UP001596296"/>
    </source>
</evidence>
<dbReference type="InterPro" id="IPR029069">
    <property type="entry name" value="HotDog_dom_sf"/>
</dbReference>
<dbReference type="RefSeq" id="WP_379743861.1">
    <property type="nucleotide sequence ID" value="NZ_JBHSVN010000001.1"/>
</dbReference>
<protein>
    <submittedName>
        <fullName evidence="3">Acyl-CoA thioesterase</fullName>
        <ecNumber evidence="3">3.1.2.-</ecNumber>
    </submittedName>
</protein>
<dbReference type="GO" id="GO:0016787">
    <property type="term" value="F:hydrolase activity"/>
    <property type="evidence" value="ECO:0007669"/>
    <property type="project" value="UniProtKB-KW"/>
</dbReference>
<evidence type="ECO:0000313" key="3">
    <source>
        <dbReference type="EMBL" id="MFC6892862.1"/>
    </source>
</evidence>
<evidence type="ECO:0000256" key="1">
    <source>
        <dbReference type="ARBA" id="ARBA00005953"/>
    </source>
</evidence>
<proteinExistence type="inferred from homology"/>
<dbReference type="Pfam" id="PF13279">
    <property type="entry name" value="4HBT_2"/>
    <property type="match status" value="1"/>
</dbReference>
<dbReference type="EMBL" id="JBHSXL010000009">
    <property type="protein sequence ID" value="MFC6892862.1"/>
    <property type="molecule type" value="Genomic_DNA"/>
</dbReference>
<dbReference type="Proteomes" id="UP001596296">
    <property type="component" value="Unassembled WGS sequence"/>
</dbReference>
<reference evidence="3 4" key="1">
    <citation type="journal article" date="2019" name="Int. J. Syst. Evol. Microbiol.">
        <title>The Global Catalogue of Microorganisms (GCM) 10K type strain sequencing project: providing services to taxonomists for standard genome sequencing and annotation.</title>
        <authorList>
            <consortium name="The Broad Institute Genomics Platform"/>
            <consortium name="The Broad Institute Genome Sequencing Center for Infectious Disease"/>
            <person name="Wu L."/>
            <person name="Ma J."/>
        </authorList>
    </citation>
    <scope>NUCLEOTIDE SEQUENCE [LARGE SCALE GENOMIC DNA]</scope>
    <source>
        <strain evidence="3 4">SKJ47</strain>
    </source>
</reference>
<organism evidence="3 4">
    <name type="scientific">Halopenitus salinus</name>
    <dbReference type="NCBI Taxonomy" id="1198295"/>
    <lineage>
        <taxon>Archaea</taxon>
        <taxon>Methanobacteriati</taxon>
        <taxon>Methanobacteriota</taxon>
        <taxon>Stenosarchaea group</taxon>
        <taxon>Halobacteria</taxon>
        <taxon>Halobacteriales</taxon>
        <taxon>Haloferacaceae</taxon>
        <taxon>Halopenitus</taxon>
    </lineage>
</organism>
<dbReference type="InterPro" id="IPR050563">
    <property type="entry name" value="4-hydroxybenzoyl-CoA_TE"/>
</dbReference>
<comment type="caution">
    <text evidence="3">The sequence shown here is derived from an EMBL/GenBank/DDBJ whole genome shotgun (WGS) entry which is preliminary data.</text>
</comment>
<dbReference type="PANTHER" id="PTHR31793">
    <property type="entry name" value="4-HYDROXYBENZOYL-COA THIOESTERASE FAMILY MEMBER"/>
    <property type="match status" value="1"/>
</dbReference>
<sequence length="132" mass="14928">MDAFVTSIDVRFRDIDAMGHVNNAVYATYLEQARTDYFRRVLEEDIAKTSTVIATLSIDYRDPILLEDESATVEVTVPDVGTSSIPMEYTVRTDRGVAAEAESVQVLYDTEAETSVPIPDDWRSTIREYHDE</sequence>
<gene>
    <name evidence="3" type="ORF">ACFQE9_09640</name>
</gene>
<comment type="similarity">
    <text evidence="1">Belongs to the 4-hydroxybenzoyl-CoA thioesterase family.</text>
</comment>
<evidence type="ECO:0000256" key="2">
    <source>
        <dbReference type="ARBA" id="ARBA00022801"/>
    </source>
</evidence>
<dbReference type="SUPFAM" id="SSF54637">
    <property type="entry name" value="Thioesterase/thiol ester dehydrase-isomerase"/>
    <property type="match status" value="1"/>
</dbReference>
<accession>A0ABD5UTQ2</accession>
<dbReference type="AlphaFoldDB" id="A0ABD5UTQ2"/>
<dbReference type="EC" id="3.1.2.-" evidence="3"/>
<dbReference type="Gene3D" id="3.10.129.10">
    <property type="entry name" value="Hotdog Thioesterase"/>
    <property type="match status" value="1"/>
</dbReference>
<dbReference type="PANTHER" id="PTHR31793:SF27">
    <property type="entry name" value="NOVEL THIOESTERASE SUPERFAMILY DOMAIN AND SAPOSIN A-TYPE DOMAIN CONTAINING PROTEIN (0610012H03RIK)"/>
    <property type="match status" value="1"/>
</dbReference>
<keyword evidence="4" id="KW-1185">Reference proteome</keyword>
<dbReference type="CDD" id="cd00586">
    <property type="entry name" value="4HBT"/>
    <property type="match status" value="1"/>
</dbReference>
<name>A0ABD5UTQ2_9EURY</name>
<keyword evidence="2 3" id="KW-0378">Hydrolase</keyword>